<dbReference type="GO" id="GO:0004190">
    <property type="term" value="F:aspartic-type endopeptidase activity"/>
    <property type="evidence" value="ECO:0007669"/>
    <property type="project" value="InterPro"/>
</dbReference>
<protein>
    <submittedName>
        <fullName evidence="4">PDZ domain-containing protein</fullName>
    </submittedName>
</protein>
<organism evidence="4 5">
    <name type="scientific">Hymenobacter taeanensis</name>
    <dbReference type="NCBI Taxonomy" id="2735321"/>
    <lineage>
        <taxon>Bacteria</taxon>
        <taxon>Pseudomonadati</taxon>
        <taxon>Bacteroidota</taxon>
        <taxon>Cytophagia</taxon>
        <taxon>Cytophagales</taxon>
        <taxon>Hymenobacteraceae</taxon>
        <taxon>Hymenobacter</taxon>
    </lineage>
</organism>
<keyword evidence="5" id="KW-1185">Reference proteome</keyword>
<gene>
    <name evidence="4" type="ORF">HMJ29_00125</name>
</gene>
<dbReference type="SUPFAM" id="SSF50156">
    <property type="entry name" value="PDZ domain-like"/>
    <property type="match status" value="1"/>
</dbReference>
<dbReference type="Gene3D" id="2.40.70.10">
    <property type="entry name" value="Acid Proteases"/>
    <property type="match status" value="2"/>
</dbReference>
<dbReference type="InterPro" id="IPR001478">
    <property type="entry name" value="PDZ"/>
</dbReference>
<dbReference type="SMART" id="SM00228">
    <property type="entry name" value="PDZ"/>
    <property type="match status" value="1"/>
</dbReference>
<keyword evidence="1" id="KW-0378">Hydrolase</keyword>
<reference evidence="4 5" key="1">
    <citation type="submission" date="2020-05" db="EMBL/GenBank/DDBJ databases">
        <title>Complete genome sequence of Hymenobacter sp. TS19 in Coasted Sand Dune.</title>
        <authorList>
            <person name="Lee J.-H."/>
            <person name="Jung J.-H."/>
            <person name="Jeong S."/>
            <person name="Zhao L."/>
            <person name="Kim M.-K."/>
            <person name="Seo H.-S."/>
            <person name="Lim S."/>
        </authorList>
    </citation>
    <scope>NUCLEOTIDE SEQUENCE [LARGE SCALE GENOMIC DNA]</scope>
    <source>
        <strain evidence="4 5">TS19</strain>
    </source>
</reference>
<dbReference type="Pfam" id="PF13650">
    <property type="entry name" value="Asp_protease_2"/>
    <property type="match status" value="2"/>
</dbReference>
<evidence type="ECO:0000259" key="2">
    <source>
        <dbReference type="PROSITE" id="PS50106"/>
    </source>
</evidence>
<dbReference type="Gene3D" id="2.30.42.10">
    <property type="match status" value="1"/>
</dbReference>
<evidence type="ECO:0000256" key="1">
    <source>
        <dbReference type="ARBA" id="ARBA00022801"/>
    </source>
</evidence>
<accession>A0A6M6BC77</accession>
<dbReference type="EMBL" id="CP053538">
    <property type="protein sequence ID" value="QJX45424.1"/>
    <property type="molecule type" value="Genomic_DNA"/>
</dbReference>
<evidence type="ECO:0000313" key="5">
    <source>
        <dbReference type="Proteomes" id="UP000501623"/>
    </source>
</evidence>
<dbReference type="KEGG" id="hts:HMJ29_00125"/>
<dbReference type="InterPro" id="IPR001995">
    <property type="entry name" value="Peptidase_A2_cat"/>
</dbReference>
<feature type="domain" description="Peptidase A2" evidence="3">
    <location>
        <begin position="18"/>
        <end position="54"/>
    </location>
</feature>
<dbReference type="RefSeq" id="WP_171589571.1">
    <property type="nucleotide sequence ID" value="NZ_CP053538.1"/>
</dbReference>
<evidence type="ECO:0000259" key="3">
    <source>
        <dbReference type="PROSITE" id="PS50175"/>
    </source>
</evidence>
<dbReference type="InterPro" id="IPR041489">
    <property type="entry name" value="PDZ_6"/>
</dbReference>
<dbReference type="PROSITE" id="PS50175">
    <property type="entry name" value="ASP_PROT_RETROV"/>
    <property type="match status" value="1"/>
</dbReference>
<sequence length="371" mass="41672">MQRNLVVIPLRLNGQGPFNFLLDTGINTSLITDATLRQQLHLRTKQRFLIAGAGEEEPLEGFLVDSMRVELTGLHCASLPMLLLSNDVLNLSGYVGMPIHGLLGADIFRSFVVEIRPQEQEVVFRNPETYQAPRGRRWARIPLDIEGNKTYVTLPVTLNDSLTLPLKLVLDTGAGHALSLETTSNDQLKLPAQHLRTQLGRGLNGYINGYLGRITALRIGRYRVPSLLTSFPDAADVAQRADVFRNGNLGFELLKRFVVIIDYTHNRLLLRPNSTFRQPFEHDMSGFDLVAAGPELRRYVVGKIQPDSPAEVAGLETNDELVSINLVPTAQMNMTQINNMFRSYHNRMLLLVLRRPSGKLYTTAIRLQRQI</sequence>
<dbReference type="PROSITE" id="PS50106">
    <property type="entry name" value="PDZ"/>
    <property type="match status" value="1"/>
</dbReference>
<dbReference type="Proteomes" id="UP000501623">
    <property type="component" value="Chromosome"/>
</dbReference>
<proteinExistence type="predicted"/>
<dbReference type="Pfam" id="PF17820">
    <property type="entry name" value="PDZ_6"/>
    <property type="match status" value="1"/>
</dbReference>
<dbReference type="InterPro" id="IPR021109">
    <property type="entry name" value="Peptidase_aspartic_dom_sf"/>
</dbReference>
<feature type="domain" description="PDZ" evidence="2">
    <location>
        <begin position="286"/>
        <end position="356"/>
    </location>
</feature>
<dbReference type="GO" id="GO:0006508">
    <property type="term" value="P:proteolysis"/>
    <property type="evidence" value="ECO:0007669"/>
    <property type="project" value="InterPro"/>
</dbReference>
<dbReference type="InterPro" id="IPR036034">
    <property type="entry name" value="PDZ_sf"/>
</dbReference>
<name>A0A6M6BC77_9BACT</name>
<evidence type="ECO:0000313" key="4">
    <source>
        <dbReference type="EMBL" id="QJX45424.1"/>
    </source>
</evidence>
<dbReference type="AlphaFoldDB" id="A0A6M6BC77"/>